<evidence type="ECO:0000256" key="1">
    <source>
        <dbReference type="SAM" id="MobiDB-lite"/>
    </source>
</evidence>
<name>A0A9J6GLK6_HAELO</name>
<sequence>MASTPDPNATMDFDPNSGRAIPDPGPWQQILRDRHARKQPPTTPAAARQTPPRSVPRPQLPDSDYKIIYRPQAGFRVASWSDRQASQGIHEASNIPEAAFYARVTIQTQAAQNLIIAKTPDEASALALNEVTSIQLGATTQEVLPYLKPLPGTSRGVITGLDPNTTNKQLPYIISANGPRILHARMLGTSTSALVTFEGVYVPFYIKGYGLLTRCHPYSQTIQCCRAVLSSVNLDTDEMSAPIPTSPSTSDATRLTPNQTITANPCVSPAD</sequence>
<keyword evidence="3" id="KW-1185">Reference proteome</keyword>
<accession>A0A9J6GLK6</accession>
<proteinExistence type="predicted"/>
<dbReference type="OrthoDB" id="10473883at2759"/>
<reference evidence="2 3" key="1">
    <citation type="journal article" date="2020" name="Cell">
        <title>Large-Scale Comparative Analyses of Tick Genomes Elucidate Their Genetic Diversity and Vector Capacities.</title>
        <authorList>
            <consortium name="Tick Genome and Microbiome Consortium (TIGMIC)"/>
            <person name="Jia N."/>
            <person name="Wang J."/>
            <person name="Shi W."/>
            <person name="Du L."/>
            <person name="Sun Y."/>
            <person name="Zhan W."/>
            <person name="Jiang J.F."/>
            <person name="Wang Q."/>
            <person name="Zhang B."/>
            <person name="Ji P."/>
            <person name="Bell-Sakyi L."/>
            <person name="Cui X.M."/>
            <person name="Yuan T.T."/>
            <person name="Jiang B.G."/>
            <person name="Yang W.F."/>
            <person name="Lam T.T."/>
            <person name="Chang Q.C."/>
            <person name="Ding S.J."/>
            <person name="Wang X.J."/>
            <person name="Zhu J.G."/>
            <person name="Ruan X.D."/>
            <person name="Zhao L."/>
            <person name="Wei J.T."/>
            <person name="Ye R.Z."/>
            <person name="Que T.C."/>
            <person name="Du C.H."/>
            <person name="Zhou Y.H."/>
            <person name="Cheng J.X."/>
            <person name="Dai P.F."/>
            <person name="Guo W.B."/>
            <person name="Han X.H."/>
            <person name="Huang E.J."/>
            <person name="Li L.F."/>
            <person name="Wei W."/>
            <person name="Gao Y.C."/>
            <person name="Liu J.Z."/>
            <person name="Shao H.Z."/>
            <person name="Wang X."/>
            <person name="Wang C.C."/>
            <person name="Yang T.C."/>
            <person name="Huo Q.B."/>
            <person name="Li W."/>
            <person name="Chen H.Y."/>
            <person name="Chen S.E."/>
            <person name="Zhou L.G."/>
            <person name="Ni X.B."/>
            <person name="Tian J.H."/>
            <person name="Sheng Y."/>
            <person name="Liu T."/>
            <person name="Pan Y.S."/>
            <person name="Xia L.Y."/>
            <person name="Li J."/>
            <person name="Zhao F."/>
            <person name="Cao W.C."/>
        </authorList>
    </citation>
    <scope>NUCLEOTIDE SEQUENCE [LARGE SCALE GENOMIC DNA]</scope>
    <source>
        <strain evidence="2">HaeL-2018</strain>
    </source>
</reference>
<protein>
    <submittedName>
        <fullName evidence="2">Uncharacterized protein</fullName>
    </submittedName>
</protein>
<comment type="caution">
    <text evidence="2">The sequence shown here is derived from an EMBL/GenBank/DDBJ whole genome shotgun (WGS) entry which is preliminary data.</text>
</comment>
<feature type="region of interest" description="Disordered" evidence="1">
    <location>
        <begin position="240"/>
        <end position="271"/>
    </location>
</feature>
<dbReference type="EMBL" id="JABSTR010000007">
    <property type="protein sequence ID" value="KAH9375833.1"/>
    <property type="molecule type" value="Genomic_DNA"/>
</dbReference>
<organism evidence="2 3">
    <name type="scientific">Haemaphysalis longicornis</name>
    <name type="common">Bush tick</name>
    <dbReference type="NCBI Taxonomy" id="44386"/>
    <lineage>
        <taxon>Eukaryota</taxon>
        <taxon>Metazoa</taxon>
        <taxon>Ecdysozoa</taxon>
        <taxon>Arthropoda</taxon>
        <taxon>Chelicerata</taxon>
        <taxon>Arachnida</taxon>
        <taxon>Acari</taxon>
        <taxon>Parasitiformes</taxon>
        <taxon>Ixodida</taxon>
        <taxon>Ixodoidea</taxon>
        <taxon>Ixodidae</taxon>
        <taxon>Haemaphysalinae</taxon>
        <taxon>Haemaphysalis</taxon>
    </lineage>
</organism>
<evidence type="ECO:0000313" key="3">
    <source>
        <dbReference type="Proteomes" id="UP000821853"/>
    </source>
</evidence>
<gene>
    <name evidence="2" type="ORF">HPB48_016661</name>
</gene>
<dbReference type="VEuPathDB" id="VectorBase:HLOH_052295"/>
<evidence type="ECO:0000313" key="2">
    <source>
        <dbReference type="EMBL" id="KAH9375833.1"/>
    </source>
</evidence>
<dbReference type="Proteomes" id="UP000821853">
    <property type="component" value="Chromosome 5"/>
</dbReference>
<feature type="region of interest" description="Disordered" evidence="1">
    <location>
        <begin position="1"/>
        <end position="64"/>
    </location>
</feature>
<feature type="compositionally biased region" description="Polar residues" evidence="1">
    <location>
        <begin position="246"/>
        <end position="265"/>
    </location>
</feature>
<dbReference type="AlphaFoldDB" id="A0A9J6GLK6"/>